<protein>
    <submittedName>
        <fullName evidence="2">Uncharacterized protein</fullName>
    </submittedName>
</protein>
<sequence length="96" mass="10331">MKINFYIALGFLLSVSLASAQNTSEVPATKVEKEMIVANSASEAEATNSDVILISADELKQTVARGASDIRKYLTRERKAGNISVVFPKSNKALKA</sequence>
<dbReference type="Proteomes" id="UP001139199">
    <property type="component" value="Unassembled WGS sequence"/>
</dbReference>
<name>A0A9X1I2E0_9FLAO</name>
<evidence type="ECO:0000256" key="1">
    <source>
        <dbReference type="SAM" id="SignalP"/>
    </source>
</evidence>
<gene>
    <name evidence="2" type="ORF">LG649_08970</name>
</gene>
<dbReference type="RefSeq" id="WP_226543489.1">
    <property type="nucleotide sequence ID" value="NZ_JAJAPW010000003.1"/>
</dbReference>
<proteinExistence type="predicted"/>
<dbReference type="EMBL" id="JAJAPW010000003">
    <property type="protein sequence ID" value="MCB4798977.1"/>
    <property type="molecule type" value="Genomic_DNA"/>
</dbReference>
<feature type="chain" id="PRO_5040919446" evidence="1">
    <location>
        <begin position="21"/>
        <end position="96"/>
    </location>
</feature>
<evidence type="ECO:0000313" key="3">
    <source>
        <dbReference type="Proteomes" id="UP001139199"/>
    </source>
</evidence>
<keyword evidence="3" id="KW-1185">Reference proteome</keyword>
<comment type="caution">
    <text evidence="2">The sequence shown here is derived from an EMBL/GenBank/DDBJ whole genome shotgun (WGS) entry which is preliminary data.</text>
</comment>
<reference evidence="2" key="1">
    <citation type="submission" date="2021-10" db="EMBL/GenBank/DDBJ databases">
        <title>Tamlana sargassums sp. nov., and Tamlana laminarinivorans sp. nov., two new bacteria isolated from the brown alga.</title>
        <authorList>
            <person name="Li J."/>
        </authorList>
    </citation>
    <scope>NUCLEOTIDE SEQUENCE</scope>
    <source>
        <strain evidence="2">PT2-4</strain>
    </source>
</reference>
<organism evidence="2 3">
    <name type="scientific">Neotamlana laminarinivorans</name>
    <dbReference type="NCBI Taxonomy" id="2883124"/>
    <lineage>
        <taxon>Bacteria</taxon>
        <taxon>Pseudomonadati</taxon>
        <taxon>Bacteroidota</taxon>
        <taxon>Flavobacteriia</taxon>
        <taxon>Flavobacteriales</taxon>
        <taxon>Flavobacteriaceae</taxon>
        <taxon>Neotamlana</taxon>
    </lineage>
</organism>
<evidence type="ECO:0000313" key="2">
    <source>
        <dbReference type="EMBL" id="MCB4798977.1"/>
    </source>
</evidence>
<feature type="signal peptide" evidence="1">
    <location>
        <begin position="1"/>
        <end position="20"/>
    </location>
</feature>
<accession>A0A9X1I2E0</accession>
<dbReference type="AlphaFoldDB" id="A0A9X1I2E0"/>
<keyword evidence="1" id="KW-0732">Signal</keyword>